<dbReference type="Pfam" id="PF11738">
    <property type="entry name" value="DUF3298"/>
    <property type="match status" value="1"/>
</dbReference>
<feature type="region of interest" description="Disordered" evidence="1">
    <location>
        <begin position="33"/>
        <end position="54"/>
    </location>
</feature>
<dbReference type="Gene3D" id="3.90.640.20">
    <property type="entry name" value="Heat-shock cognate protein, ATPase"/>
    <property type="match status" value="1"/>
</dbReference>
<dbReference type="InterPro" id="IPR021729">
    <property type="entry name" value="DUF3298"/>
</dbReference>
<organism evidence="4 5">
    <name type="scientific">Laedolimicola ammoniilytica</name>
    <dbReference type="NCBI Taxonomy" id="2981771"/>
    <lineage>
        <taxon>Bacteria</taxon>
        <taxon>Bacillati</taxon>
        <taxon>Bacillota</taxon>
        <taxon>Clostridia</taxon>
        <taxon>Lachnospirales</taxon>
        <taxon>Lachnospiraceae</taxon>
        <taxon>Laedolimicola</taxon>
    </lineage>
</organism>
<comment type="caution">
    <text evidence="4">The sequence shown here is derived from an EMBL/GenBank/DDBJ whole genome shotgun (WGS) entry which is preliminary data.</text>
</comment>
<proteinExistence type="predicted"/>
<evidence type="ECO:0000259" key="3">
    <source>
        <dbReference type="Pfam" id="PF11738"/>
    </source>
</evidence>
<sequence>MKDERLRKMNQEYHEIPIPAELRNRVEAGIREAKKDMATENQTTTATTEKKRKPVKKKNKMIAFVKTAGGAVAAAVIAITVMANSGANIAHAMAKIPVIGAIAEVVTFREYQDSTNQMYADVKVPEVEVKNEDGIVNQESTDAINQSIQEYTDEIIAQYQADVEAADGQGYQAVDLDYQVITDSERLFSIRFDKLVIMASGEETVKIYHIDKKTGELINLSGIFKEGVNYIDPISENIREQMKEQMAADENVTYWLDSDTPEWDFKSITADTTFYINEEGRLVIVFDEGEVAPMSMGSVEFTIPTEVIQDIVQDGFIK</sequence>
<protein>
    <submittedName>
        <fullName evidence="4">DUF3298 domain-containing protein</fullName>
    </submittedName>
</protein>
<gene>
    <name evidence="4" type="ORF">OCV63_13575</name>
</gene>
<dbReference type="EMBL" id="JAOQKC010000021">
    <property type="protein sequence ID" value="MCU6697911.1"/>
    <property type="molecule type" value="Genomic_DNA"/>
</dbReference>
<keyword evidence="2" id="KW-0812">Transmembrane</keyword>
<feature type="transmembrane region" description="Helical" evidence="2">
    <location>
        <begin position="61"/>
        <end position="83"/>
    </location>
</feature>
<keyword evidence="2" id="KW-1133">Transmembrane helix</keyword>
<dbReference type="Gene3D" id="3.30.565.40">
    <property type="entry name" value="Fervidobacterium nodosum Rt17-B1 like"/>
    <property type="match status" value="1"/>
</dbReference>
<keyword evidence="2" id="KW-0472">Membrane</keyword>
<reference evidence="4 5" key="1">
    <citation type="journal article" date="2021" name="ISME Commun">
        <title>Automated analysis of genomic sequences facilitates high-throughput and comprehensive description of bacteria.</title>
        <authorList>
            <person name="Hitch T.C.A."/>
        </authorList>
    </citation>
    <scope>NUCLEOTIDE SEQUENCE [LARGE SCALE GENOMIC DNA]</scope>
    <source>
        <strain evidence="4 5">Sanger_04</strain>
    </source>
</reference>
<accession>A0ABT2S023</accession>
<dbReference type="InterPro" id="IPR037126">
    <property type="entry name" value="PdaC/RsiV-like_sf"/>
</dbReference>
<keyword evidence="5" id="KW-1185">Reference proteome</keyword>
<evidence type="ECO:0000256" key="2">
    <source>
        <dbReference type="SAM" id="Phobius"/>
    </source>
</evidence>
<evidence type="ECO:0000256" key="1">
    <source>
        <dbReference type="SAM" id="MobiDB-lite"/>
    </source>
</evidence>
<evidence type="ECO:0000313" key="5">
    <source>
        <dbReference type="Proteomes" id="UP001652461"/>
    </source>
</evidence>
<feature type="domain" description="DUF3298" evidence="3">
    <location>
        <begin position="223"/>
        <end position="305"/>
    </location>
</feature>
<evidence type="ECO:0000313" key="4">
    <source>
        <dbReference type="EMBL" id="MCU6697911.1"/>
    </source>
</evidence>
<dbReference type="RefSeq" id="WP_158364706.1">
    <property type="nucleotide sequence ID" value="NZ_JAOQKC010000021.1"/>
</dbReference>
<name>A0ABT2S023_9FIRM</name>
<dbReference type="Proteomes" id="UP001652461">
    <property type="component" value="Unassembled WGS sequence"/>
</dbReference>